<feature type="region of interest" description="Disordered" evidence="1">
    <location>
        <begin position="1"/>
        <end position="209"/>
    </location>
</feature>
<feature type="compositionally biased region" description="Basic and acidic residues" evidence="1">
    <location>
        <begin position="13"/>
        <end position="23"/>
    </location>
</feature>
<evidence type="ECO:0000313" key="2">
    <source>
        <dbReference type="EMBL" id="CAE8628070.1"/>
    </source>
</evidence>
<protein>
    <submittedName>
        <fullName evidence="2">Uncharacterized protein</fullName>
    </submittedName>
</protein>
<keyword evidence="3" id="KW-1185">Reference proteome</keyword>
<feature type="compositionally biased region" description="Polar residues" evidence="1">
    <location>
        <begin position="1"/>
        <end position="12"/>
    </location>
</feature>
<accession>A0A813GU19</accession>
<name>A0A813GU19_POLGL</name>
<feature type="compositionally biased region" description="Basic and acidic residues" evidence="1">
    <location>
        <begin position="39"/>
        <end position="53"/>
    </location>
</feature>
<sequence>DGQLSSHSPYSDSDGRQSLRSQDRNPMLLGSTAGRGRTGRPESGKQDLNKSDPSKQSFDDNSDGEAPPQVRIRSSSRPQRSEDQEGVRPSSEAARRSREDAQPTGHRNSKGDLLPEFVPKRVSVHDDPPLPPPPRAPSLSEEGVRRTSNVSVDEGKRTSNTGLQEGKRASNTSNTGLQEGKRASNTSNTGYQEEGKRASNTSNTGYQEE</sequence>
<reference evidence="2" key="1">
    <citation type="submission" date="2021-02" db="EMBL/GenBank/DDBJ databases">
        <authorList>
            <person name="Dougan E. K."/>
            <person name="Rhodes N."/>
            <person name="Thang M."/>
            <person name="Chan C."/>
        </authorList>
    </citation>
    <scope>NUCLEOTIDE SEQUENCE</scope>
</reference>
<dbReference type="EMBL" id="CAJNNV010029342">
    <property type="protein sequence ID" value="CAE8628070.1"/>
    <property type="molecule type" value="Genomic_DNA"/>
</dbReference>
<dbReference type="AlphaFoldDB" id="A0A813GU19"/>
<proteinExistence type="predicted"/>
<feature type="non-terminal residue" evidence="2">
    <location>
        <position position="1"/>
    </location>
</feature>
<feature type="compositionally biased region" description="Polar residues" evidence="1">
    <location>
        <begin position="158"/>
        <end position="191"/>
    </location>
</feature>
<evidence type="ECO:0000313" key="3">
    <source>
        <dbReference type="Proteomes" id="UP000654075"/>
    </source>
</evidence>
<comment type="caution">
    <text evidence="2">The sequence shown here is derived from an EMBL/GenBank/DDBJ whole genome shotgun (WGS) entry which is preliminary data.</text>
</comment>
<feature type="non-terminal residue" evidence="2">
    <location>
        <position position="209"/>
    </location>
</feature>
<gene>
    <name evidence="2" type="ORF">PGLA1383_LOCUS44765</name>
</gene>
<dbReference type="Proteomes" id="UP000654075">
    <property type="component" value="Unassembled WGS sequence"/>
</dbReference>
<feature type="compositionally biased region" description="Polar residues" evidence="1">
    <location>
        <begin position="198"/>
        <end position="209"/>
    </location>
</feature>
<evidence type="ECO:0000256" key="1">
    <source>
        <dbReference type="SAM" id="MobiDB-lite"/>
    </source>
</evidence>
<organism evidence="2 3">
    <name type="scientific">Polarella glacialis</name>
    <name type="common">Dinoflagellate</name>
    <dbReference type="NCBI Taxonomy" id="89957"/>
    <lineage>
        <taxon>Eukaryota</taxon>
        <taxon>Sar</taxon>
        <taxon>Alveolata</taxon>
        <taxon>Dinophyceae</taxon>
        <taxon>Suessiales</taxon>
        <taxon>Suessiaceae</taxon>
        <taxon>Polarella</taxon>
    </lineage>
</organism>